<name>A0A507DE83_9FUNG</name>
<feature type="signal peptide" evidence="1">
    <location>
        <begin position="1"/>
        <end position="21"/>
    </location>
</feature>
<keyword evidence="1" id="KW-0732">Signal</keyword>
<gene>
    <name evidence="2" type="ORF">SeLEV6574_g01371</name>
</gene>
<evidence type="ECO:0000256" key="1">
    <source>
        <dbReference type="SAM" id="SignalP"/>
    </source>
</evidence>
<feature type="chain" id="PRO_5021410250" evidence="1">
    <location>
        <begin position="22"/>
        <end position="112"/>
    </location>
</feature>
<evidence type="ECO:0000313" key="2">
    <source>
        <dbReference type="EMBL" id="TPX49557.1"/>
    </source>
</evidence>
<dbReference type="AlphaFoldDB" id="A0A507DE83"/>
<proteinExistence type="predicted"/>
<sequence>MVHLVKVGVVAFLIFCTLAQSAPTRRKDAISKAVRKLVNAKGDTTRRGMTTLAGISATLVTLDNPDVFLLRRIAVIATEIVPTAVEYTIDELLWTWTRFGLRGPTLHVFSKD</sequence>
<dbReference type="Proteomes" id="UP000320475">
    <property type="component" value="Unassembled WGS sequence"/>
</dbReference>
<dbReference type="VEuPathDB" id="FungiDB:SeMB42_g01361"/>
<protein>
    <submittedName>
        <fullName evidence="2">Uncharacterized protein</fullName>
    </submittedName>
</protein>
<accession>A0A507DE83</accession>
<comment type="caution">
    <text evidence="2">The sequence shown here is derived from an EMBL/GenBank/DDBJ whole genome shotgun (WGS) entry which is preliminary data.</text>
</comment>
<dbReference type="EMBL" id="QEAM01000031">
    <property type="protein sequence ID" value="TPX49557.1"/>
    <property type="molecule type" value="Genomic_DNA"/>
</dbReference>
<reference evidence="2 3" key="1">
    <citation type="journal article" date="2019" name="Sci. Rep.">
        <title>Comparative genomics of chytrid fungi reveal insights into the obligate biotrophic and pathogenic lifestyle of Synchytrium endobioticum.</title>
        <authorList>
            <person name="van de Vossenberg B.T.L.H."/>
            <person name="Warris S."/>
            <person name="Nguyen H.D.T."/>
            <person name="van Gent-Pelzer M.P.E."/>
            <person name="Joly D.L."/>
            <person name="van de Geest H.C."/>
            <person name="Bonants P.J.M."/>
            <person name="Smith D.S."/>
            <person name="Levesque C.A."/>
            <person name="van der Lee T.A.J."/>
        </authorList>
    </citation>
    <scope>NUCLEOTIDE SEQUENCE [LARGE SCALE GENOMIC DNA]</scope>
    <source>
        <strain evidence="2 3">LEV6574</strain>
    </source>
</reference>
<evidence type="ECO:0000313" key="3">
    <source>
        <dbReference type="Proteomes" id="UP000320475"/>
    </source>
</evidence>
<organism evidence="2 3">
    <name type="scientific">Synchytrium endobioticum</name>
    <dbReference type="NCBI Taxonomy" id="286115"/>
    <lineage>
        <taxon>Eukaryota</taxon>
        <taxon>Fungi</taxon>
        <taxon>Fungi incertae sedis</taxon>
        <taxon>Chytridiomycota</taxon>
        <taxon>Chytridiomycota incertae sedis</taxon>
        <taxon>Chytridiomycetes</taxon>
        <taxon>Synchytriales</taxon>
        <taxon>Synchytriaceae</taxon>
        <taxon>Synchytrium</taxon>
    </lineage>
</organism>